<proteinExistence type="predicted"/>
<name>A0ABS8I8Q7_9NOSO</name>
<gene>
    <name evidence="1" type="ORF">LC586_15545</name>
</gene>
<reference evidence="1 2" key="1">
    <citation type="journal article" date="2021" name="Microorganisms">
        <title>Genome Evolution of Filamentous Cyanobacterium Nostoc Species: From Facultative Symbiosis to Free Living.</title>
        <authorList>
            <person name="Huo D."/>
            <person name="Li H."/>
            <person name="Cai F."/>
            <person name="Guo X."/>
            <person name="Qiao Z."/>
            <person name="Wang W."/>
            <person name="Yu G."/>
            <person name="Li R."/>
        </authorList>
    </citation>
    <scope>NUCLEOTIDE SEQUENCE [LARGE SCALE GENOMIC DNA]</scope>
    <source>
        <strain evidence="1 2">CHAB 5714</strain>
    </source>
</reference>
<evidence type="ECO:0000313" key="1">
    <source>
        <dbReference type="EMBL" id="MCC5600597.1"/>
    </source>
</evidence>
<dbReference type="EMBL" id="JAIVFQ010000019">
    <property type="protein sequence ID" value="MCC5600597.1"/>
    <property type="molecule type" value="Genomic_DNA"/>
</dbReference>
<dbReference type="RefSeq" id="WP_229485662.1">
    <property type="nucleotide sequence ID" value="NZ_JAIVFQ010000019.1"/>
</dbReference>
<organism evidence="1 2">
    <name type="scientific">Nostoc favosum CHAB5714</name>
    <dbReference type="NCBI Taxonomy" id="2780399"/>
    <lineage>
        <taxon>Bacteria</taxon>
        <taxon>Bacillati</taxon>
        <taxon>Cyanobacteriota</taxon>
        <taxon>Cyanophyceae</taxon>
        <taxon>Nostocales</taxon>
        <taxon>Nostocaceae</taxon>
        <taxon>Nostoc</taxon>
        <taxon>Nostoc favosum</taxon>
    </lineage>
</organism>
<accession>A0ABS8I8Q7</accession>
<keyword evidence="2" id="KW-1185">Reference proteome</keyword>
<protein>
    <submittedName>
        <fullName evidence="1">ParM/StbA family protein</fullName>
    </submittedName>
</protein>
<dbReference type="Proteomes" id="UP001199525">
    <property type="component" value="Unassembled WGS sequence"/>
</dbReference>
<sequence length="411" mass="45382">MIDKDNFDATKLVLTCDLGASLIKIFAQIYPDAAPQVITMTPEVADVERESVVGLDVDPLTNDAAWVGIGSEYYALGSLAKNKFAGTSAIRDLKYQYALPKLAGLLWFACQNLGLEEADVFLNLLLPSGEYRDGKNLGKQLSAALKGGIVTPTGRLKLKPCNFIVSIEGSGVLAARRRTLGEAYSRRTIGMLMLGYRNASFTVVKGKNQIKAESTDLGMNWLVERFVEHASVGLSKDDLYIPEALVKANLGNLEALRSLSRKTKSADIESDLALFQKSLKLVRREYCRALLRWIRTIASVDEVLLCGGTGEFVRSELTQFFEKESIPIVWNGGVDIPAALDTHKLGNRLADAWGSHISYINMLDIHFKYDRQRPLVPQPAKPVNTVQRCHPDRWKNFLPMLVDSPSSSSSS</sequence>
<comment type="caution">
    <text evidence="1">The sequence shown here is derived from an EMBL/GenBank/DDBJ whole genome shotgun (WGS) entry which is preliminary data.</text>
</comment>
<evidence type="ECO:0000313" key="2">
    <source>
        <dbReference type="Proteomes" id="UP001199525"/>
    </source>
</evidence>